<name>A0AAE1KXS4_PETCI</name>
<proteinExistence type="predicted"/>
<keyword evidence="1" id="KW-1133">Transmembrane helix</keyword>
<gene>
    <name evidence="3" type="ORF">Pcinc_010068</name>
</gene>
<comment type="caution">
    <text evidence="3">The sequence shown here is derived from an EMBL/GenBank/DDBJ whole genome shotgun (WGS) entry which is preliminary data.</text>
</comment>
<keyword evidence="1" id="KW-0472">Membrane</keyword>
<reference evidence="3" key="1">
    <citation type="submission" date="2023-10" db="EMBL/GenBank/DDBJ databases">
        <title>Genome assemblies of two species of porcelain crab, Petrolisthes cinctipes and Petrolisthes manimaculis (Anomura: Porcellanidae).</title>
        <authorList>
            <person name="Angst P."/>
        </authorList>
    </citation>
    <scope>NUCLEOTIDE SEQUENCE</scope>
    <source>
        <strain evidence="3">PB745_01</strain>
        <tissue evidence="3">Gill</tissue>
    </source>
</reference>
<feature type="chain" id="PRO_5041966892" evidence="2">
    <location>
        <begin position="26"/>
        <end position="201"/>
    </location>
</feature>
<evidence type="ECO:0000256" key="1">
    <source>
        <dbReference type="SAM" id="Phobius"/>
    </source>
</evidence>
<dbReference type="AlphaFoldDB" id="A0AAE1KXS4"/>
<keyword evidence="1" id="KW-0812">Transmembrane</keyword>
<dbReference type="Proteomes" id="UP001286313">
    <property type="component" value="Unassembled WGS sequence"/>
</dbReference>
<evidence type="ECO:0000313" key="3">
    <source>
        <dbReference type="EMBL" id="KAK3885730.1"/>
    </source>
</evidence>
<feature type="signal peptide" evidence="2">
    <location>
        <begin position="1"/>
        <end position="25"/>
    </location>
</feature>
<feature type="transmembrane region" description="Helical" evidence="1">
    <location>
        <begin position="68"/>
        <end position="89"/>
    </location>
</feature>
<sequence>MLREGVLAGCVLLVWVCAVAGLAEAATIQQQQQQQMVEGAETTQKQQQHENPLEERQSTVLFFNFNNLFILLAIKLVVILALTGSFGFFGKRRSVEDDGWVNENDLLFMTTFLLNDDLQRHQCLSRLACLKPRPAHDLHTAASLISKGADYLPKFEWRWLEEVREVRKALEKGVTPHQGTQHQHGPLHCRTLYPCPALPFL</sequence>
<keyword evidence="4" id="KW-1185">Reference proteome</keyword>
<accession>A0AAE1KXS4</accession>
<protein>
    <submittedName>
        <fullName evidence="3">Uncharacterized protein</fullName>
    </submittedName>
</protein>
<evidence type="ECO:0000313" key="4">
    <source>
        <dbReference type="Proteomes" id="UP001286313"/>
    </source>
</evidence>
<dbReference type="EMBL" id="JAWQEG010000773">
    <property type="protein sequence ID" value="KAK3885730.1"/>
    <property type="molecule type" value="Genomic_DNA"/>
</dbReference>
<keyword evidence="2" id="KW-0732">Signal</keyword>
<evidence type="ECO:0000256" key="2">
    <source>
        <dbReference type="SAM" id="SignalP"/>
    </source>
</evidence>
<organism evidence="3 4">
    <name type="scientific">Petrolisthes cinctipes</name>
    <name type="common">Flat porcelain crab</name>
    <dbReference type="NCBI Taxonomy" id="88211"/>
    <lineage>
        <taxon>Eukaryota</taxon>
        <taxon>Metazoa</taxon>
        <taxon>Ecdysozoa</taxon>
        <taxon>Arthropoda</taxon>
        <taxon>Crustacea</taxon>
        <taxon>Multicrustacea</taxon>
        <taxon>Malacostraca</taxon>
        <taxon>Eumalacostraca</taxon>
        <taxon>Eucarida</taxon>
        <taxon>Decapoda</taxon>
        <taxon>Pleocyemata</taxon>
        <taxon>Anomura</taxon>
        <taxon>Galatheoidea</taxon>
        <taxon>Porcellanidae</taxon>
        <taxon>Petrolisthes</taxon>
    </lineage>
</organism>